<dbReference type="Proteomes" id="UP001431572">
    <property type="component" value="Chromosome 2"/>
</dbReference>
<dbReference type="PROSITE" id="PS51273">
    <property type="entry name" value="GATASE_TYPE_1"/>
    <property type="match status" value="1"/>
</dbReference>
<keyword evidence="7 9" id="KW-0067">ATP-binding</keyword>
<dbReference type="InterPro" id="IPR022955">
    <property type="entry name" value="GMP_synthase"/>
</dbReference>
<evidence type="ECO:0000256" key="9">
    <source>
        <dbReference type="HAMAP-Rule" id="MF_00344"/>
    </source>
</evidence>
<feature type="domain" description="GMPS ATP-PPase" evidence="11">
    <location>
        <begin position="213"/>
        <end position="406"/>
    </location>
</feature>
<dbReference type="FunFam" id="3.30.300.10:FF:000002">
    <property type="entry name" value="GMP synthase [glutamine-hydrolyzing]"/>
    <property type="match status" value="1"/>
</dbReference>
<dbReference type="SUPFAM" id="SSF54810">
    <property type="entry name" value="GMP synthetase C-terminal dimerisation domain"/>
    <property type="match status" value="1"/>
</dbReference>
<evidence type="ECO:0000256" key="2">
    <source>
        <dbReference type="ARBA" id="ARBA00005153"/>
    </source>
</evidence>
<evidence type="ECO:0000256" key="8">
    <source>
        <dbReference type="ARBA" id="ARBA00022962"/>
    </source>
</evidence>
<dbReference type="InterPro" id="IPR025777">
    <property type="entry name" value="GMPS_ATP_PPase_dom"/>
</dbReference>
<evidence type="ECO:0000256" key="6">
    <source>
        <dbReference type="ARBA" id="ARBA00022755"/>
    </source>
</evidence>
<evidence type="ECO:0000256" key="10">
    <source>
        <dbReference type="PROSITE-ProRule" id="PRU00886"/>
    </source>
</evidence>
<keyword evidence="15" id="KW-1185">Reference proteome</keyword>
<dbReference type="FunFam" id="3.40.50.620:FF:000001">
    <property type="entry name" value="GMP synthase [glutamine-hydrolyzing]"/>
    <property type="match status" value="1"/>
</dbReference>
<dbReference type="EMBL" id="JACATZ010000003">
    <property type="protein sequence ID" value="NWJ48013.1"/>
    <property type="molecule type" value="Genomic_DNA"/>
</dbReference>
<dbReference type="PANTHER" id="PTHR11922:SF2">
    <property type="entry name" value="GMP SYNTHASE [GLUTAMINE-HYDROLYZING]"/>
    <property type="match status" value="1"/>
</dbReference>
<dbReference type="PANTHER" id="PTHR11922">
    <property type="entry name" value="GMP SYNTHASE-RELATED"/>
    <property type="match status" value="1"/>
</dbReference>
<evidence type="ECO:0000256" key="3">
    <source>
        <dbReference type="ARBA" id="ARBA00022598"/>
    </source>
</evidence>
<dbReference type="GO" id="GO:0003921">
    <property type="term" value="F:GMP synthase activity"/>
    <property type="evidence" value="ECO:0007669"/>
    <property type="project" value="InterPro"/>
</dbReference>
<evidence type="ECO:0000313" key="13">
    <source>
        <dbReference type="EMBL" id="WJW69918.1"/>
    </source>
</evidence>
<dbReference type="GO" id="GO:0005829">
    <property type="term" value="C:cytosol"/>
    <property type="evidence" value="ECO:0007669"/>
    <property type="project" value="TreeGrafter"/>
</dbReference>
<dbReference type="Proteomes" id="UP000521676">
    <property type="component" value="Unassembled WGS sequence"/>
</dbReference>
<comment type="pathway">
    <text evidence="2 9">Purine metabolism; GMP biosynthesis; GMP from XMP (L-Gln route): step 1/1.</text>
</comment>
<evidence type="ECO:0000313" key="15">
    <source>
        <dbReference type="Proteomes" id="UP001431572"/>
    </source>
</evidence>
<dbReference type="RefSeq" id="WP_341471792.1">
    <property type="nucleotide sequence ID" value="NZ_CP128400.1"/>
</dbReference>
<reference evidence="12 14" key="1">
    <citation type="submission" date="2020-06" db="EMBL/GenBank/DDBJ databases">
        <title>Anoxygenic phototrophic Chloroflexota member uses a Type I reaction center.</title>
        <authorList>
            <person name="Tsuji J.M."/>
            <person name="Shaw N.A."/>
            <person name="Nagashima S."/>
            <person name="Venkiteswaran J."/>
            <person name="Schiff S.L."/>
            <person name="Hanada S."/>
            <person name="Tank M."/>
            <person name="Neufeld J.D."/>
        </authorList>
    </citation>
    <scope>NUCLEOTIDE SEQUENCE [LARGE SCALE GENOMIC DNA]</scope>
    <source>
        <strain evidence="12">L227-S17</strain>
    </source>
</reference>
<reference evidence="13" key="2">
    <citation type="journal article" date="2024" name="Nature">
        <title>Anoxygenic phototroph of the Chloroflexota uses a type I reaction centre.</title>
        <authorList>
            <person name="Tsuji J.M."/>
            <person name="Shaw N.A."/>
            <person name="Nagashima S."/>
            <person name="Venkiteswaran J.J."/>
            <person name="Schiff S.L."/>
            <person name="Watanabe T."/>
            <person name="Fukui M."/>
            <person name="Hanada S."/>
            <person name="Tank M."/>
            <person name="Neufeld J.D."/>
        </authorList>
    </citation>
    <scope>NUCLEOTIDE SEQUENCE</scope>
    <source>
        <strain evidence="13">L227-S17</strain>
    </source>
</reference>
<dbReference type="Gene3D" id="3.30.300.10">
    <property type="match status" value="1"/>
</dbReference>
<keyword evidence="6 9" id="KW-0658">Purine biosynthesis</keyword>
<evidence type="ECO:0000259" key="11">
    <source>
        <dbReference type="PROSITE" id="PS51553"/>
    </source>
</evidence>
<dbReference type="Gene3D" id="3.40.50.880">
    <property type="match status" value="1"/>
</dbReference>
<comment type="catalytic activity">
    <reaction evidence="9">
        <text>XMP + L-glutamine + ATP + H2O = GMP + L-glutamate + AMP + diphosphate + 2 H(+)</text>
        <dbReference type="Rhea" id="RHEA:11680"/>
        <dbReference type="ChEBI" id="CHEBI:15377"/>
        <dbReference type="ChEBI" id="CHEBI:15378"/>
        <dbReference type="ChEBI" id="CHEBI:29985"/>
        <dbReference type="ChEBI" id="CHEBI:30616"/>
        <dbReference type="ChEBI" id="CHEBI:33019"/>
        <dbReference type="ChEBI" id="CHEBI:57464"/>
        <dbReference type="ChEBI" id="CHEBI:58115"/>
        <dbReference type="ChEBI" id="CHEBI:58359"/>
        <dbReference type="ChEBI" id="CHEBI:456215"/>
        <dbReference type="EC" id="6.3.5.2"/>
    </reaction>
</comment>
<feature type="active site" description="Nucleophile" evidence="9">
    <location>
        <position position="95"/>
    </location>
</feature>
<feature type="active site" evidence="9">
    <location>
        <position position="186"/>
    </location>
</feature>
<keyword evidence="3 9" id="KW-0436">Ligase</keyword>
<dbReference type="InterPro" id="IPR029062">
    <property type="entry name" value="Class_I_gatase-like"/>
</dbReference>
<feature type="binding site" evidence="10">
    <location>
        <begin position="241"/>
        <end position="247"/>
    </location>
    <ligand>
        <name>ATP</name>
        <dbReference type="ChEBI" id="CHEBI:30616"/>
    </ligand>
</feature>
<protein>
    <recommendedName>
        <fullName evidence="9">GMP synthase [glutamine-hydrolyzing]</fullName>
        <ecNumber evidence="9">6.3.5.2</ecNumber>
    </recommendedName>
    <alternativeName>
        <fullName evidence="9">GMP synthetase</fullName>
    </alternativeName>
    <alternativeName>
        <fullName evidence="9">Glutamine amidotransferase</fullName>
    </alternativeName>
</protein>
<evidence type="ECO:0000256" key="4">
    <source>
        <dbReference type="ARBA" id="ARBA00022741"/>
    </source>
</evidence>
<comment type="function">
    <text evidence="1 9">Catalyzes the synthesis of GMP from XMP.</text>
</comment>
<dbReference type="HAMAP" id="MF_00344">
    <property type="entry name" value="GMP_synthase"/>
    <property type="match status" value="1"/>
</dbReference>
<proteinExistence type="inferred from homology"/>
<dbReference type="NCBIfam" id="TIGR00888">
    <property type="entry name" value="guaA_Nterm"/>
    <property type="match status" value="1"/>
</dbReference>
<feature type="active site" evidence="9">
    <location>
        <position position="188"/>
    </location>
</feature>
<dbReference type="SUPFAM" id="SSF52402">
    <property type="entry name" value="Adenine nucleotide alpha hydrolases-like"/>
    <property type="match status" value="1"/>
</dbReference>
<dbReference type="GO" id="GO:0005524">
    <property type="term" value="F:ATP binding"/>
    <property type="evidence" value="ECO:0007669"/>
    <property type="project" value="UniProtKB-UniRule"/>
</dbReference>
<dbReference type="InterPro" id="IPR004739">
    <property type="entry name" value="GMP_synth_GATase"/>
</dbReference>
<dbReference type="PRINTS" id="PR00096">
    <property type="entry name" value="GATASE"/>
</dbReference>
<gene>
    <name evidence="9 12" type="primary">guaA</name>
    <name evidence="12" type="ORF">HXX08_19330</name>
    <name evidence="13" type="ORF">OZ401_003548</name>
</gene>
<dbReference type="InterPro" id="IPR001674">
    <property type="entry name" value="GMP_synth_C"/>
</dbReference>
<dbReference type="EMBL" id="CP128400">
    <property type="protein sequence ID" value="WJW69918.1"/>
    <property type="molecule type" value="Genomic_DNA"/>
</dbReference>
<organism evidence="12 14">
    <name type="scientific">Candidatus Chlorohelix allophototropha</name>
    <dbReference type="NCBI Taxonomy" id="3003348"/>
    <lineage>
        <taxon>Bacteria</taxon>
        <taxon>Bacillati</taxon>
        <taxon>Chloroflexota</taxon>
        <taxon>Chloroflexia</taxon>
        <taxon>Candidatus Chloroheliales</taxon>
        <taxon>Candidatus Chloroheliaceae</taxon>
        <taxon>Candidatus Chlorohelix</taxon>
    </lineage>
</organism>
<keyword evidence="4 9" id="KW-0547">Nucleotide-binding</keyword>
<dbReference type="InterPro" id="IPR014729">
    <property type="entry name" value="Rossmann-like_a/b/a_fold"/>
</dbReference>
<evidence type="ECO:0000313" key="14">
    <source>
        <dbReference type="Proteomes" id="UP000521676"/>
    </source>
</evidence>
<sequence length="533" mass="58124">MSGTVPTSRSYTAPANESIIIFDFGSQFTRLIARRIREAHVYCEILPADAPKEQIDALNPRGFILSGGPASVYEEGSPQLASYILDYGVPVLGICYGMGLLARALGGNVQPAELREYGQADVQIDQRNLIFAGLPSPLSVWMSHGDHIEAAPPNFEIIAHTENSPVAAMLGTLPATGALAIGLQFHPEVNHTAHGAEIIQHFLFQICHCSGNWTPDSFIQTAISRIQETVGPEGKAICALSGGVDSAVAATLISKALGDRLTCIFVNNGLLRQGEPESVLNTFGNKMGLKLDYVDASARFLERLAGVEDPEEKRKIIGNEFIRIFEEEARKIGPVDWLVQGTLYPDVIESATPETKNASRIKTHHNVGGLPPDMQFKLIEPLRYLFKDEVRQVGLELGLSREIVWRQPFPGPGLAVRVIGAVDENRLVILRAADAIVREEIVNAGLDGEGAVWQYFAVLTPLQSVGVMGDGRTYNNVLAVRAVSSRDGMTADWARLPHELLARISNRIVNEVKGVNRVVYDITSKPPATIEWE</sequence>
<dbReference type="PROSITE" id="PS51553">
    <property type="entry name" value="GMPS_ATP_PPASE"/>
    <property type="match status" value="1"/>
</dbReference>
<keyword evidence="8 9" id="KW-0315">Glutamine amidotransferase</keyword>
<name>A0A8T7M7M4_9CHLR</name>
<dbReference type="CDD" id="cd01997">
    <property type="entry name" value="GMP_synthase_C"/>
    <property type="match status" value="1"/>
</dbReference>
<dbReference type="Pfam" id="PF00117">
    <property type="entry name" value="GATase"/>
    <property type="match status" value="1"/>
</dbReference>
<evidence type="ECO:0000256" key="1">
    <source>
        <dbReference type="ARBA" id="ARBA00002332"/>
    </source>
</evidence>
<dbReference type="FunFam" id="3.40.50.880:FF:000001">
    <property type="entry name" value="GMP synthase [glutamine-hydrolyzing]"/>
    <property type="match status" value="1"/>
</dbReference>
<comment type="subunit">
    <text evidence="9">Homodimer.</text>
</comment>
<keyword evidence="5 9" id="KW-0332">GMP biosynthesis</keyword>
<dbReference type="CDD" id="cd01742">
    <property type="entry name" value="GATase1_GMP_Synthase"/>
    <property type="match status" value="1"/>
</dbReference>
<evidence type="ECO:0000313" key="12">
    <source>
        <dbReference type="EMBL" id="NWJ48013.1"/>
    </source>
</evidence>
<dbReference type="SUPFAM" id="SSF52317">
    <property type="entry name" value="Class I glutamine amidotransferase-like"/>
    <property type="match status" value="1"/>
</dbReference>
<accession>A0A8T7M7M4</accession>
<dbReference type="NCBIfam" id="NF000848">
    <property type="entry name" value="PRK00074.1"/>
    <property type="match status" value="1"/>
</dbReference>
<dbReference type="EC" id="6.3.5.2" evidence="9"/>
<dbReference type="NCBIfam" id="TIGR00884">
    <property type="entry name" value="guaA_Cterm"/>
    <property type="match status" value="1"/>
</dbReference>
<dbReference type="InterPro" id="IPR017926">
    <property type="entry name" value="GATASE"/>
</dbReference>
<dbReference type="AlphaFoldDB" id="A0A8T7M7M4"/>
<dbReference type="Pfam" id="PF00958">
    <property type="entry name" value="GMP_synt_C"/>
    <property type="match status" value="1"/>
</dbReference>
<evidence type="ECO:0000256" key="5">
    <source>
        <dbReference type="ARBA" id="ARBA00022749"/>
    </source>
</evidence>
<evidence type="ECO:0000256" key="7">
    <source>
        <dbReference type="ARBA" id="ARBA00022840"/>
    </source>
</evidence>
<dbReference type="Gene3D" id="3.40.50.620">
    <property type="entry name" value="HUPs"/>
    <property type="match status" value="1"/>
</dbReference>